<comment type="similarity">
    <text evidence="1">Belongs to the glycosyltransferase 28 family.</text>
</comment>
<evidence type="ECO:0000256" key="1">
    <source>
        <dbReference type="ARBA" id="ARBA00006962"/>
    </source>
</evidence>
<dbReference type="Gene3D" id="3.40.50.2000">
    <property type="entry name" value="Glycogen Phosphorylase B"/>
    <property type="match status" value="1"/>
</dbReference>
<keyword evidence="2 5" id="KW-0328">Glycosyltransferase</keyword>
<dbReference type="GO" id="GO:0016757">
    <property type="term" value="F:glycosyltransferase activity"/>
    <property type="evidence" value="ECO:0007669"/>
    <property type="project" value="UniProtKB-KW"/>
</dbReference>
<dbReference type="InterPro" id="IPR050519">
    <property type="entry name" value="Glycosyltransf_28_UgtP"/>
</dbReference>
<dbReference type="SUPFAM" id="SSF53756">
    <property type="entry name" value="UDP-Glycosyltransferase/glycogen phosphorylase"/>
    <property type="match status" value="1"/>
</dbReference>
<proteinExistence type="inferred from homology"/>
<name>A0ABU6BKL4_9BACL</name>
<dbReference type="EMBL" id="JPYA02000006">
    <property type="protein sequence ID" value="MEB3752558.1"/>
    <property type="molecule type" value="Genomic_DNA"/>
</dbReference>
<evidence type="ECO:0000313" key="6">
    <source>
        <dbReference type="Proteomes" id="UP000029267"/>
    </source>
</evidence>
<evidence type="ECO:0000256" key="3">
    <source>
        <dbReference type="ARBA" id="ARBA00022679"/>
    </source>
</evidence>
<evidence type="ECO:0000256" key="2">
    <source>
        <dbReference type="ARBA" id="ARBA00022676"/>
    </source>
</evidence>
<dbReference type="PANTHER" id="PTHR43025:SF3">
    <property type="entry name" value="MONOGALACTOSYLDIACYLGLYCEROL SYNTHASE 1, CHLOROPLASTIC"/>
    <property type="match status" value="1"/>
</dbReference>
<evidence type="ECO:0000313" key="5">
    <source>
        <dbReference type="EMBL" id="MEB3752558.1"/>
    </source>
</evidence>
<organism evidence="5 6">
    <name type="scientific">Geobacillus icigianus</name>
    <dbReference type="NCBI Taxonomy" id="1430331"/>
    <lineage>
        <taxon>Bacteria</taxon>
        <taxon>Bacillati</taxon>
        <taxon>Bacillota</taxon>
        <taxon>Bacilli</taxon>
        <taxon>Bacillales</taxon>
        <taxon>Anoxybacillaceae</taxon>
        <taxon>Geobacillus</taxon>
    </lineage>
</organism>
<gene>
    <name evidence="5" type="ORF">EP10_003473</name>
</gene>
<dbReference type="Proteomes" id="UP000029267">
    <property type="component" value="Unassembled WGS sequence"/>
</dbReference>
<dbReference type="PANTHER" id="PTHR43025">
    <property type="entry name" value="MONOGALACTOSYLDIACYLGLYCEROL SYNTHASE"/>
    <property type="match status" value="1"/>
</dbReference>
<dbReference type="Pfam" id="PF06925">
    <property type="entry name" value="MGDG_synth"/>
    <property type="match status" value="1"/>
</dbReference>
<reference evidence="5 6" key="1">
    <citation type="journal article" date="2014" name="Genome Announc.">
        <title>Draft Genome Sequence of Geobacillus icigianus Strain G1w1T Isolated from Hot Springs in the Valley of Geysers, Kamchatka (Russian Federation).</title>
        <authorList>
            <person name="Bryanskaya A.V."/>
            <person name="Rozanov A.S."/>
            <person name="Logacheva M.D."/>
            <person name="Kotenko A.V."/>
            <person name="Peltek S.E."/>
        </authorList>
    </citation>
    <scope>NUCLEOTIDE SEQUENCE [LARGE SCALE GENOMIC DNA]</scope>
    <source>
        <strain evidence="5 6">G1w1</strain>
    </source>
</reference>
<accession>A0ABU6BKL4</accession>
<dbReference type="InterPro" id="IPR009695">
    <property type="entry name" value="Diacylglyc_glucosyltr_N"/>
</dbReference>
<comment type="caution">
    <text evidence="5">The sequence shown here is derived from an EMBL/GenBank/DDBJ whole genome shotgun (WGS) entry which is preliminary data.</text>
</comment>
<sequence>MRSMMKVLFLPLFQMNTGHHKVADTLIDFLQRQIPAVESKKIDFLSYCNELMEKMVSEAYLRWIRSHPGSYHRLYKTLMYQELSRFELMPFEPWLPYFENKMKKMVEQERPDLIVCTHSFPSRILQRLKRKRALAVPVVNVYTDFFMNSVWGKRFIDYHFVPHQEAKWELMTTYGLDPARIVVTGIPVHDVFMNRAEGRRKRQPAHVLVAGGNQGLGNMMAFLQAARTSARFRYSVLCGANRQLYEEIASWQLPHIRPLPYITDPEEMNRLYDDADAVVTKPGGVTVSELLHKRIPIFAVDCLPGQERINLQYLQRNGLIYHLSGPEQVEQEMLRLLTDDVEKNRFFRRVSDYFAGLEKTAQEALTEMVAAMPQRVAWRVLRP</sequence>
<feature type="domain" description="Diacylglycerol glucosyltransferase N-terminal" evidence="4">
    <location>
        <begin position="19"/>
        <end position="188"/>
    </location>
</feature>
<protein>
    <submittedName>
        <fullName evidence="5">Processive diacylglycerol beta-glucosyltransferase</fullName>
        <ecNumber evidence="5">2.4.1.315</ecNumber>
    </submittedName>
</protein>
<evidence type="ECO:0000259" key="4">
    <source>
        <dbReference type="Pfam" id="PF06925"/>
    </source>
</evidence>
<dbReference type="EC" id="2.4.1.315" evidence="5"/>
<keyword evidence="3 5" id="KW-0808">Transferase</keyword>
<keyword evidence="6" id="KW-1185">Reference proteome</keyword>